<dbReference type="Proteomes" id="UP000694389">
    <property type="component" value="Unassembled WGS sequence"/>
</dbReference>
<protein>
    <submittedName>
        <fullName evidence="1">Uncharacterized protein</fullName>
    </submittedName>
</protein>
<dbReference type="AlphaFoldDB" id="A0A8C4EMB6"/>
<proteinExistence type="predicted"/>
<accession>A0A8C4EMB6</accession>
<evidence type="ECO:0000313" key="1">
    <source>
        <dbReference type="Ensembl" id="ENSDLAP00005020556.1"/>
    </source>
</evidence>
<sequence>MLLQVKVQIYDFVRWGVFLFTISKLGQHKCLSVSGWACFAPVLTQSTHNRCTNQHSRREAQSCLLMSSKKNTLQTALCGSYFNRGKQVIFLLTYLFLVVSSGLL</sequence>
<evidence type="ECO:0000313" key="2">
    <source>
        <dbReference type="Proteomes" id="UP000694389"/>
    </source>
</evidence>
<reference evidence="1" key="2">
    <citation type="submission" date="2025-09" db="UniProtKB">
        <authorList>
            <consortium name="Ensembl"/>
        </authorList>
    </citation>
    <scope>IDENTIFICATION</scope>
</reference>
<name>A0A8C4EMB6_DICLA</name>
<dbReference type="Ensembl" id="ENSDLAT00005022042.2">
    <property type="protein sequence ID" value="ENSDLAP00005020556.1"/>
    <property type="gene ID" value="ENSDLAG00005009562.2"/>
</dbReference>
<keyword evidence="2" id="KW-1185">Reference proteome</keyword>
<organism evidence="1 2">
    <name type="scientific">Dicentrarchus labrax</name>
    <name type="common">European seabass</name>
    <name type="synonym">Morone labrax</name>
    <dbReference type="NCBI Taxonomy" id="13489"/>
    <lineage>
        <taxon>Eukaryota</taxon>
        <taxon>Metazoa</taxon>
        <taxon>Chordata</taxon>
        <taxon>Craniata</taxon>
        <taxon>Vertebrata</taxon>
        <taxon>Euteleostomi</taxon>
        <taxon>Actinopterygii</taxon>
        <taxon>Neopterygii</taxon>
        <taxon>Teleostei</taxon>
        <taxon>Neoteleostei</taxon>
        <taxon>Acanthomorphata</taxon>
        <taxon>Eupercaria</taxon>
        <taxon>Moronidae</taxon>
        <taxon>Dicentrarchus</taxon>
    </lineage>
</organism>
<reference evidence="1" key="1">
    <citation type="submission" date="2025-08" db="UniProtKB">
        <authorList>
            <consortium name="Ensembl"/>
        </authorList>
    </citation>
    <scope>IDENTIFICATION</scope>
</reference>